<accession>A0A177KHV7</accession>
<dbReference type="PANTHER" id="PTHR43141:SF4">
    <property type="entry name" value="CYTOCHROME BD2 SUBUNIT II"/>
    <property type="match status" value="1"/>
</dbReference>
<evidence type="ECO:0000313" key="10">
    <source>
        <dbReference type="EMBL" id="RII75250.1"/>
    </source>
</evidence>
<dbReference type="Pfam" id="PF02322">
    <property type="entry name" value="Cyt_bd_oxida_II"/>
    <property type="match status" value="1"/>
</dbReference>
<evidence type="ECO:0000256" key="7">
    <source>
        <dbReference type="SAM" id="Phobius"/>
    </source>
</evidence>
<feature type="transmembrane region" description="Helical" evidence="7">
    <location>
        <begin position="300"/>
        <end position="324"/>
    </location>
</feature>
<dbReference type="GO" id="GO:0070069">
    <property type="term" value="C:cytochrome complex"/>
    <property type="evidence" value="ECO:0007669"/>
    <property type="project" value="TreeGrafter"/>
</dbReference>
<evidence type="ECO:0000256" key="3">
    <source>
        <dbReference type="ARBA" id="ARBA00022475"/>
    </source>
</evidence>
<reference evidence="11" key="1">
    <citation type="submission" date="2016-02" db="EMBL/GenBank/DDBJ databases">
        <title>Dietzia cinnamea strain CD11_5 genome sequencing and assembly.</title>
        <authorList>
            <person name="Kaur G."/>
            <person name="Nair G.R."/>
            <person name="Mayilraj S."/>
        </authorList>
    </citation>
    <scope>NUCLEOTIDE SEQUENCE [LARGE SCALE GENOMIC DNA]</scope>
    <source>
        <strain evidence="11">CD10_2</strain>
    </source>
</reference>
<dbReference type="RefSeq" id="WP_016713450.1">
    <property type="nucleotide sequence ID" value="NZ_AP022473.1"/>
</dbReference>
<feature type="transmembrane region" description="Helical" evidence="7">
    <location>
        <begin position="229"/>
        <end position="248"/>
    </location>
</feature>
<reference evidence="9" key="2">
    <citation type="submission" date="2016-02" db="EMBL/GenBank/DDBJ databases">
        <authorList>
            <person name="Kaur G."/>
            <person name="Nair G.R."/>
            <person name="Mayilraj S."/>
        </authorList>
    </citation>
    <scope>NUCLEOTIDE SEQUENCE</scope>
    <source>
        <strain evidence="9">CD10_2</strain>
    </source>
</reference>
<dbReference type="GO" id="GO:0016682">
    <property type="term" value="F:oxidoreductase activity, acting on diphenols and related substances as donors, oxygen as acceptor"/>
    <property type="evidence" value="ECO:0007669"/>
    <property type="project" value="TreeGrafter"/>
</dbReference>
<organism evidence="10 12">
    <name type="scientific">Pseudomonas monteilii</name>
    <dbReference type="NCBI Taxonomy" id="76759"/>
    <lineage>
        <taxon>Bacteria</taxon>
        <taxon>Pseudomonadati</taxon>
        <taxon>Pseudomonadota</taxon>
        <taxon>Gammaproteobacteria</taxon>
        <taxon>Pseudomonadales</taxon>
        <taxon>Pseudomonadaceae</taxon>
        <taxon>Pseudomonas</taxon>
    </lineage>
</organism>
<reference evidence="10 12" key="3">
    <citation type="submission" date="2018-08" db="EMBL/GenBank/DDBJ databases">
        <title>Draft genome sequence of the cyanotroph, Pseudomonas monteilii BCN3.</title>
        <authorList>
            <person name="Jones L.B."/>
            <person name="Kunz D.A."/>
        </authorList>
    </citation>
    <scope>NUCLEOTIDE SEQUENCE [LARGE SCALE GENOMIC DNA]</scope>
    <source>
        <strain evidence="10 12">BCN3</strain>
    </source>
</reference>
<evidence type="ECO:0000256" key="4">
    <source>
        <dbReference type="ARBA" id="ARBA00022692"/>
    </source>
</evidence>
<sequence>MGIDLPLIWAVIIIFGVMMYVVMDGFDLGIGMLFPFVKGEQDRDVMMNTVAPVWDGNETWLILGGAGLFGAFPMAYAVVLEALYLPLILMLIGLIFRGVAFEFRFKAKADKRHIWDKAFIWGSLVATFFQGVALGAFLEGFKVVDRHFAGGTLDWLTPFSLFCGLGLIVAYTLLGCTWLIMKTEGPLQQKMHDMARPLALVLLVVIGIVSLWTPIAYPQIADRWFSMPNLIWFMPVPLLVLVTFYGLLKAVARNAHYTPFLLTLVLIFLGYSGLGISLWPNIIPPSISIWDAAAPPQSQGFMLVGTLFILPFILMYTFWSYYVFRGKVTHEDGYH</sequence>
<evidence type="ECO:0000256" key="6">
    <source>
        <dbReference type="ARBA" id="ARBA00023136"/>
    </source>
</evidence>
<reference evidence="8 13" key="4">
    <citation type="submission" date="2019-10" db="EMBL/GenBank/DDBJ databases">
        <title>XDR Pseudomonas monteilii producing IMP-16 from LCR.</title>
        <authorList>
            <person name="Ballaben A."/>
            <person name="Doi Y."/>
        </authorList>
    </citation>
    <scope>NUCLEOTIDE SEQUENCE [LARGE SCALE GENOMIC DNA]</scope>
    <source>
        <strain evidence="8 13">597/14</strain>
    </source>
</reference>
<evidence type="ECO:0000256" key="2">
    <source>
        <dbReference type="ARBA" id="ARBA00007543"/>
    </source>
</evidence>
<feature type="transmembrane region" description="Helical" evidence="7">
    <location>
        <begin position="158"/>
        <end position="180"/>
    </location>
</feature>
<feature type="transmembrane region" description="Helical" evidence="7">
    <location>
        <begin position="119"/>
        <end position="138"/>
    </location>
</feature>
<dbReference type="GeneID" id="83672010"/>
<feature type="transmembrane region" description="Helical" evidence="7">
    <location>
        <begin position="260"/>
        <end position="280"/>
    </location>
</feature>
<feature type="transmembrane region" description="Helical" evidence="7">
    <location>
        <begin position="82"/>
        <end position="99"/>
    </location>
</feature>
<keyword evidence="4 7" id="KW-0812">Transmembrane</keyword>
<keyword evidence="5 7" id="KW-1133">Transmembrane helix</keyword>
<evidence type="ECO:0000313" key="12">
    <source>
        <dbReference type="Proteomes" id="UP000265875"/>
    </source>
</evidence>
<evidence type="ECO:0000313" key="8">
    <source>
        <dbReference type="EMBL" id="MVF52896.1"/>
    </source>
</evidence>
<evidence type="ECO:0000256" key="1">
    <source>
        <dbReference type="ARBA" id="ARBA00004651"/>
    </source>
</evidence>
<feature type="transmembrane region" description="Helical" evidence="7">
    <location>
        <begin position="6"/>
        <end position="37"/>
    </location>
</feature>
<evidence type="ECO:0000313" key="11">
    <source>
        <dbReference type="Proteomes" id="UP000077242"/>
    </source>
</evidence>
<evidence type="ECO:0000256" key="5">
    <source>
        <dbReference type="ARBA" id="ARBA00022989"/>
    </source>
</evidence>
<dbReference type="AlphaFoldDB" id="A0A177KHV7"/>
<name>A0A177KHV7_9PSED</name>
<gene>
    <name evidence="10" type="primary">cydB</name>
    <name evidence="9" type="ORF">AYJ70_22845</name>
    <name evidence="10" type="ORF">D0894_23080</name>
    <name evidence="8" type="ORF">F9Z43_27070</name>
</gene>
<comment type="caution">
    <text evidence="10">The sequence shown here is derived from an EMBL/GenBank/DDBJ whole genome shotgun (WGS) entry which is preliminary data.</text>
</comment>
<dbReference type="GO" id="GO:0009055">
    <property type="term" value="F:electron transfer activity"/>
    <property type="evidence" value="ECO:0007669"/>
    <property type="project" value="TreeGrafter"/>
</dbReference>
<keyword evidence="6 7" id="KW-0472">Membrane</keyword>
<evidence type="ECO:0000313" key="13">
    <source>
        <dbReference type="Proteomes" id="UP000440965"/>
    </source>
</evidence>
<feature type="transmembrane region" description="Helical" evidence="7">
    <location>
        <begin position="200"/>
        <end position="217"/>
    </location>
</feature>
<comment type="similarity">
    <text evidence="2">Belongs to the cytochrome ubiquinol oxidase subunit 2 family.</text>
</comment>
<dbReference type="EMBL" id="LSTU01000021">
    <property type="protein sequence ID" value="OAH52973.1"/>
    <property type="molecule type" value="Genomic_DNA"/>
</dbReference>
<dbReference type="PANTHER" id="PTHR43141">
    <property type="entry name" value="CYTOCHROME BD2 SUBUNIT II"/>
    <property type="match status" value="1"/>
</dbReference>
<dbReference type="EMBL" id="QWLL01000052">
    <property type="protein sequence ID" value="RII75250.1"/>
    <property type="molecule type" value="Genomic_DNA"/>
</dbReference>
<dbReference type="GO" id="GO:0019646">
    <property type="term" value="P:aerobic electron transport chain"/>
    <property type="evidence" value="ECO:0007669"/>
    <property type="project" value="TreeGrafter"/>
</dbReference>
<protein>
    <submittedName>
        <fullName evidence="9 10">Ubiquinol oxidase subunit II</fullName>
    </submittedName>
</protein>
<dbReference type="Proteomes" id="UP000440965">
    <property type="component" value="Unassembled WGS sequence"/>
</dbReference>
<dbReference type="GO" id="GO:0005886">
    <property type="term" value="C:plasma membrane"/>
    <property type="evidence" value="ECO:0007669"/>
    <property type="project" value="UniProtKB-SubCell"/>
</dbReference>
<dbReference type="InterPro" id="IPR003317">
    <property type="entry name" value="Cyt-d_oxidase_su2"/>
</dbReference>
<keyword evidence="3" id="KW-1003">Cell membrane</keyword>
<dbReference type="Proteomes" id="UP000077242">
    <property type="component" value="Unassembled WGS sequence"/>
</dbReference>
<proteinExistence type="inferred from homology"/>
<evidence type="ECO:0000313" key="9">
    <source>
        <dbReference type="EMBL" id="OAH52973.1"/>
    </source>
</evidence>
<dbReference type="Proteomes" id="UP000265875">
    <property type="component" value="Unassembled WGS sequence"/>
</dbReference>
<dbReference type="PIRSF" id="PIRSF000267">
    <property type="entry name" value="Cyt_oxidse_sub2"/>
    <property type="match status" value="1"/>
</dbReference>
<comment type="subcellular location">
    <subcellularLocation>
        <location evidence="1">Cell membrane</location>
        <topology evidence="1">Multi-pass membrane protein</topology>
    </subcellularLocation>
</comment>
<dbReference type="NCBIfam" id="TIGR00203">
    <property type="entry name" value="cydB"/>
    <property type="match status" value="1"/>
</dbReference>
<dbReference type="EMBL" id="WEIK01000041">
    <property type="protein sequence ID" value="MVF52896.1"/>
    <property type="molecule type" value="Genomic_DNA"/>
</dbReference>